<gene>
    <name evidence="3" type="ORF">R1flu_006041</name>
</gene>
<evidence type="ECO:0000313" key="4">
    <source>
        <dbReference type="Proteomes" id="UP001605036"/>
    </source>
</evidence>
<accession>A0ABD1YUY1</accession>
<proteinExistence type="inferred from homology"/>
<dbReference type="Pfam" id="PF04127">
    <property type="entry name" value="DFP"/>
    <property type="match status" value="1"/>
</dbReference>
<keyword evidence="4" id="KW-1185">Reference proteome</keyword>
<dbReference type="PANTHER" id="PTHR12290">
    <property type="entry name" value="CORNICHON-RELATED"/>
    <property type="match status" value="1"/>
</dbReference>
<evidence type="ECO:0000256" key="1">
    <source>
        <dbReference type="ARBA" id="ARBA00005703"/>
    </source>
</evidence>
<evidence type="ECO:0000313" key="3">
    <source>
        <dbReference type="EMBL" id="KAL2634562.1"/>
    </source>
</evidence>
<dbReference type="GO" id="GO:0003824">
    <property type="term" value="F:catalytic activity"/>
    <property type="evidence" value="ECO:0007669"/>
    <property type="project" value="UniProtKB-ARBA"/>
</dbReference>
<dbReference type="Proteomes" id="UP001605036">
    <property type="component" value="Unassembled WGS sequence"/>
</dbReference>
<feature type="domain" description="DNA/pantothenate metabolism flavoprotein C-terminal" evidence="2">
    <location>
        <begin position="287"/>
        <end position="396"/>
    </location>
</feature>
<dbReference type="Gene3D" id="3.40.50.10300">
    <property type="entry name" value="CoaB-like"/>
    <property type="match status" value="1"/>
</dbReference>
<comment type="similarity">
    <text evidence="1">Belongs to the PPC synthetase family.</text>
</comment>
<dbReference type="InterPro" id="IPR035929">
    <property type="entry name" value="CoaB-like_sf"/>
</dbReference>
<evidence type="ECO:0000259" key="2">
    <source>
        <dbReference type="Pfam" id="PF04127"/>
    </source>
</evidence>
<reference evidence="3 4" key="1">
    <citation type="submission" date="2024-09" db="EMBL/GenBank/DDBJ databases">
        <title>Chromosome-scale assembly of Riccia fluitans.</title>
        <authorList>
            <person name="Paukszto L."/>
            <person name="Sawicki J."/>
            <person name="Karawczyk K."/>
            <person name="Piernik-Szablinska J."/>
            <person name="Szczecinska M."/>
            <person name="Mazdziarz M."/>
        </authorList>
    </citation>
    <scope>NUCLEOTIDE SEQUENCE [LARGE SCALE GENOMIC DNA]</scope>
    <source>
        <strain evidence="3">Rf_01</strain>
        <tissue evidence="3">Aerial parts of the thallus</tissue>
    </source>
</reference>
<dbReference type="GO" id="GO:0015937">
    <property type="term" value="P:coenzyme A biosynthetic process"/>
    <property type="evidence" value="ECO:0007669"/>
    <property type="project" value="UniProtKB-ARBA"/>
</dbReference>
<dbReference type="SUPFAM" id="SSF102645">
    <property type="entry name" value="CoaB-like"/>
    <property type="match status" value="1"/>
</dbReference>
<organism evidence="3 4">
    <name type="scientific">Riccia fluitans</name>
    <dbReference type="NCBI Taxonomy" id="41844"/>
    <lineage>
        <taxon>Eukaryota</taxon>
        <taxon>Viridiplantae</taxon>
        <taxon>Streptophyta</taxon>
        <taxon>Embryophyta</taxon>
        <taxon>Marchantiophyta</taxon>
        <taxon>Marchantiopsida</taxon>
        <taxon>Marchantiidae</taxon>
        <taxon>Marchantiales</taxon>
        <taxon>Ricciaceae</taxon>
        <taxon>Riccia</taxon>
    </lineage>
</organism>
<comment type="caution">
    <text evidence="3">The sequence shown here is derived from an EMBL/GenBank/DDBJ whole genome shotgun (WGS) entry which is preliminary data.</text>
</comment>
<name>A0ABD1YUY1_9MARC</name>
<dbReference type="InterPro" id="IPR007085">
    <property type="entry name" value="DNA/pantothenate-metab_flavo_C"/>
</dbReference>
<sequence>MCSEVERSQFLSVWALTGCWTEAGVKTRISVKGKVGLDSSLVVVRLTVLDSRVAHQHKQQTAAGGQSSAVRLLLICNGLIIPPGHKKSTACLYRKSGRRLSSFNRAFSEAAMAELDEVNEFFASAPPLRDHEAISAVVDDFLRPRLVLAITGGAEKPTPKMRIVCVTSGGTEVPLERQCVRFIDNFSSGHRGAASTEYFLRAGYGVIFLNRRNSTQPFCRALPEDPVLTCFEPVDDLGIQPRPRYASAVVNAVRKHYTAVQHGNLLTLPYTTLFEYLQILRIVASKLKKLERHAMFYMAAAVSDFYVPWNKMEEHKIQSGVGPLAMELAQVPKMLPILRKFWAPNAFCVSFKLETDVEILLKKAHAALIKNDMHAVVANELATRKQKVVIVTRAGETHVERTDVHQDVEAPLVSTLIDQQTSYIESSSSVSIDPSEITSLSRSLSRDASLKPLGGRQSSFKW</sequence>
<protein>
    <recommendedName>
        <fullName evidence="2">DNA/pantothenate metabolism flavoprotein C-terminal domain-containing protein</fullName>
    </recommendedName>
</protein>
<dbReference type="EMBL" id="JBHFFA010000003">
    <property type="protein sequence ID" value="KAL2634562.1"/>
    <property type="molecule type" value="Genomic_DNA"/>
</dbReference>
<dbReference type="AlphaFoldDB" id="A0ABD1YUY1"/>
<dbReference type="PROSITE" id="PS51257">
    <property type="entry name" value="PROKAR_LIPOPROTEIN"/>
    <property type="match status" value="1"/>
</dbReference>